<protein>
    <submittedName>
        <fullName evidence="1">Uncharacterized protein</fullName>
    </submittedName>
</protein>
<proteinExistence type="predicted"/>
<sequence>MFDTDAENADATTITNFSNDSTQDRLRQQGAYVQDDYQDEEDQDKHIGDDSHYAGDEESGDDMPHHLTYGDRAVLSHAIQQTNENFVRSPSYPETTQPDEDEGNFGDHDQISNAETINAEASSDLPLDYDEQDLRRMDYTKLDNEPFDHAPRVESSELPLADRAHSPVEDRLASAYRDLRPEDQARFFASLKMDEWEEAGDWFLTQFGDLVGKFRDARKKKRSVARGFEDEIKQRSDDVGRKRRCVEEEIGNMKNKGQNLLPQTPSRRRAGTPAFTPR</sequence>
<keyword evidence="2" id="KW-1185">Reference proteome</keyword>
<gene>
    <name evidence="1" type="primary">g4677</name>
    <name evidence="1" type="ORF">NpPPO83_00004677</name>
</gene>
<reference evidence="1" key="1">
    <citation type="submission" date="2024-09" db="EMBL/GenBank/DDBJ databases">
        <title>Draft Genome Sequences of Neofusicoccum parvum.</title>
        <authorList>
            <person name="Ashida A."/>
            <person name="Camagna M."/>
            <person name="Tanaka A."/>
            <person name="Takemoto D."/>
        </authorList>
    </citation>
    <scope>NUCLEOTIDE SEQUENCE</scope>
    <source>
        <strain evidence="1">PPO83</strain>
    </source>
</reference>
<evidence type="ECO:0000313" key="2">
    <source>
        <dbReference type="Proteomes" id="UP001165186"/>
    </source>
</evidence>
<accession>A0ACB5S0C1</accession>
<dbReference type="EMBL" id="BSXG01000026">
    <property type="protein sequence ID" value="GME26214.1"/>
    <property type="molecule type" value="Genomic_DNA"/>
</dbReference>
<dbReference type="Proteomes" id="UP001165186">
    <property type="component" value="Unassembled WGS sequence"/>
</dbReference>
<evidence type="ECO:0000313" key="1">
    <source>
        <dbReference type="EMBL" id="GME26214.1"/>
    </source>
</evidence>
<name>A0ACB5S0C1_9PEZI</name>
<comment type="caution">
    <text evidence="1">The sequence shown here is derived from an EMBL/GenBank/DDBJ whole genome shotgun (WGS) entry which is preliminary data.</text>
</comment>
<organism evidence="1 2">
    <name type="scientific">Neofusicoccum parvum</name>
    <dbReference type="NCBI Taxonomy" id="310453"/>
    <lineage>
        <taxon>Eukaryota</taxon>
        <taxon>Fungi</taxon>
        <taxon>Dikarya</taxon>
        <taxon>Ascomycota</taxon>
        <taxon>Pezizomycotina</taxon>
        <taxon>Dothideomycetes</taxon>
        <taxon>Dothideomycetes incertae sedis</taxon>
        <taxon>Botryosphaeriales</taxon>
        <taxon>Botryosphaeriaceae</taxon>
        <taxon>Neofusicoccum</taxon>
    </lineage>
</organism>